<keyword evidence="4" id="KW-0949">S-adenosyl-L-methionine</keyword>
<sequence length="506" mass="58344">MVAPANRKQDSFQAYYTNCHHITSYMVGLLECDSNLSVLEPCAGEGVFIDELFKQELTPEITAYELNIDSVNKLNFKYNKLTNIEIIHQDFILVNTNKKFDRVIANPPYGAYQSPEKRKQLKKAYPHIYTKETYGLFLIRTLELLKQDGRLVFIIPDTYLSLHQHQGLRKEIISNYKIESITLFPSDFFPGVNFGYAGLSIISIIKEKPNIDYNFPVYNGLHSPSELTKLLTKTKKNYEVCRLSYRQLINSLSNAFFLFSKDWISKVMSSDNMTVGDICFVVTGFYSGNDGKYLRRSPSVTRGNKKYAIMENNNICRDDLSINPPLNGIKNDCYWVPIVKGGNQRFYKQSEWFMDWGEEAVNDYKVINKQKARFQNSQFYFRQGIAVPMISSSAITGALIDGRLFDQSIVGIFPRQDYQDLIYYLLGFFNSKVCNILIRTINTSTNNSANYIKKIPLIIPQKLLLEKISKEVEKLVILAKSNIINDQDLQELNQYFYEVYGAKISE</sequence>
<evidence type="ECO:0000256" key="4">
    <source>
        <dbReference type="ARBA" id="ARBA00022691"/>
    </source>
</evidence>
<dbReference type="SUPFAM" id="SSF53335">
    <property type="entry name" value="S-adenosyl-L-methionine-dependent methyltransferases"/>
    <property type="match status" value="1"/>
</dbReference>
<protein>
    <recommendedName>
        <fullName evidence="1">site-specific DNA-methyltransferase (adenine-specific)</fullName>
        <ecNumber evidence="1">2.1.1.72</ecNumber>
    </recommendedName>
</protein>
<dbReference type="GO" id="GO:0003677">
    <property type="term" value="F:DNA binding"/>
    <property type="evidence" value="ECO:0007669"/>
    <property type="project" value="UniProtKB-KW"/>
</dbReference>
<comment type="catalytic activity">
    <reaction evidence="7">
        <text>a 2'-deoxyadenosine in DNA + S-adenosyl-L-methionine = an N(6)-methyl-2'-deoxyadenosine in DNA + S-adenosyl-L-homocysteine + H(+)</text>
        <dbReference type="Rhea" id="RHEA:15197"/>
        <dbReference type="Rhea" id="RHEA-COMP:12418"/>
        <dbReference type="Rhea" id="RHEA-COMP:12419"/>
        <dbReference type="ChEBI" id="CHEBI:15378"/>
        <dbReference type="ChEBI" id="CHEBI:57856"/>
        <dbReference type="ChEBI" id="CHEBI:59789"/>
        <dbReference type="ChEBI" id="CHEBI:90615"/>
        <dbReference type="ChEBI" id="CHEBI:90616"/>
        <dbReference type="EC" id="2.1.1.72"/>
    </reaction>
</comment>
<evidence type="ECO:0000256" key="7">
    <source>
        <dbReference type="ARBA" id="ARBA00047942"/>
    </source>
</evidence>
<dbReference type="InterPro" id="IPR002052">
    <property type="entry name" value="DNA_methylase_N6_adenine_CS"/>
</dbReference>
<evidence type="ECO:0000313" key="9">
    <source>
        <dbReference type="EMBL" id="GDZ94334.1"/>
    </source>
</evidence>
<dbReference type="EC" id="2.1.1.72" evidence="1"/>
<dbReference type="InterPro" id="IPR011639">
    <property type="entry name" value="MethylTrfase_TaqI-like_dom"/>
</dbReference>
<dbReference type="InterPro" id="IPR029063">
    <property type="entry name" value="SAM-dependent_MTases_sf"/>
</dbReference>
<dbReference type="PROSITE" id="PS00092">
    <property type="entry name" value="N6_MTASE"/>
    <property type="match status" value="1"/>
</dbReference>
<dbReference type="InterPro" id="IPR050953">
    <property type="entry name" value="N4_N6_ade-DNA_methylase"/>
</dbReference>
<comment type="caution">
    <text evidence="9">The sequence shown here is derived from an EMBL/GenBank/DDBJ whole genome shotgun (WGS) entry which is preliminary data.</text>
</comment>
<evidence type="ECO:0000256" key="2">
    <source>
        <dbReference type="ARBA" id="ARBA00022603"/>
    </source>
</evidence>
<evidence type="ECO:0000259" key="8">
    <source>
        <dbReference type="Pfam" id="PF07669"/>
    </source>
</evidence>
<dbReference type="PANTHER" id="PTHR33841">
    <property type="entry name" value="DNA METHYLTRANSFERASE YEEA-RELATED"/>
    <property type="match status" value="1"/>
</dbReference>
<gene>
    <name evidence="9" type="ORF">PA905_22890</name>
</gene>
<dbReference type="Gene3D" id="3.40.50.150">
    <property type="entry name" value="Vaccinia Virus protein VP39"/>
    <property type="match status" value="1"/>
</dbReference>
<dbReference type="CDD" id="cd02440">
    <property type="entry name" value="AdoMet_MTases"/>
    <property type="match status" value="1"/>
</dbReference>
<dbReference type="GO" id="GO:0032259">
    <property type="term" value="P:methylation"/>
    <property type="evidence" value="ECO:0007669"/>
    <property type="project" value="UniProtKB-KW"/>
</dbReference>
<dbReference type="GO" id="GO:0009007">
    <property type="term" value="F:site-specific DNA-methyltransferase (adenine-specific) activity"/>
    <property type="evidence" value="ECO:0007669"/>
    <property type="project" value="UniProtKB-EC"/>
</dbReference>
<reference evidence="10" key="1">
    <citation type="submission" date="2019-02" db="EMBL/GenBank/DDBJ databases">
        <title>Draft genome sequence of Planktothrix agardhii NIES-905.</title>
        <authorList>
            <person name="Yamaguchi H."/>
            <person name="Suzuki S."/>
            <person name="Kawachi M."/>
        </authorList>
    </citation>
    <scope>NUCLEOTIDE SEQUENCE [LARGE SCALE GENOMIC DNA]</scope>
    <source>
        <strain evidence="10">CCAP 1459/11A</strain>
    </source>
</reference>
<dbReference type="Pfam" id="PF07669">
    <property type="entry name" value="Eco57I"/>
    <property type="match status" value="1"/>
</dbReference>
<evidence type="ECO:0000256" key="1">
    <source>
        <dbReference type="ARBA" id="ARBA00011900"/>
    </source>
</evidence>
<dbReference type="PRINTS" id="PR00507">
    <property type="entry name" value="N12N6MTFRASE"/>
</dbReference>
<dbReference type="AlphaFoldDB" id="A0A4P5ZGW5"/>
<name>A0A4P5ZGW5_PLAAG</name>
<evidence type="ECO:0000256" key="6">
    <source>
        <dbReference type="ARBA" id="ARBA00023125"/>
    </source>
</evidence>
<dbReference type="EMBL" id="BJCD01000042">
    <property type="protein sequence ID" value="GDZ94334.1"/>
    <property type="molecule type" value="Genomic_DNA"/>
</dbReference>
<proteinExistence type="predicted"/>
<dbReference type="PANTHER" id="PTHR33841:SF6">
    <property type="entry name" value="TYPE II METHYLTRANSFERASE M.HINDII"/>
    <property type="match status" value="1"/>
</dbReference>
<keyword evidence="6" id="KW-0238">DNA-binding</keyword>
<keyword evidence="5" id="KW-0680">Restriction system</keyword>
<dbReference type="RefSeq" id="WP_141294470.1">
    <property type="nucleotide sequence ID" value="NZ_BJCD01000042.1"/>
</dbReference>
<evidence type="ECO:0000256" key="5">
    <source>
        <dbReference type="ARBA" id="ARBA00022747"/>
    </source>
</evidence>
<keyword evidence="3" id="KW-0808">Transferase</keyword>
<organism evidence="9 10">
    <name type="scientific">Planktothrix agardhii CCAP 1459/11A</name>
    <dbReference type="NCBI Taxonomy" id="282420"/>
    <lineage>
        <taxon>Bacteria</taxon>
        <taxon>Bacillati</taxon>
        <taxon>Cyanobacteriota</taxon>
        <taxon>Cyanophyceae</taxon>
        <taxon>Oscillatoriophycideae</taxon>
        <taxon>Oscillatoriales</taxon>
        <taxon>Microcoleaceae</taxon>
        <taxon>Planktothrix</taxon>
    </lineage>
</organism>
<evidence type="ECO:0000313" key="10">
    <source>
        <dbReference type="Proteomes" id="UP000299794"/>
    </source>
</evidence>
<accession>A0A4P5ZGW5</accession>
<feature type="domain" description="Type II methyltransferase M.TaqI-like" evidence="8">
    <location>
        <begin position="64"/>
        <end position="187"/>
    </location>
</feature>
<dbReference type="GO" id="GO:0009307">
    <property type="term" value="P:DNA restriction-modification system"/>
    <property type="evidence" value="ECO:0007669"/>
    <property type="project" value="UniProtKB-KW"/>
</dbReference>
<evidence type="ECO:0000256" key="3">
    <source>
        <dbReference type="ARBA" id="ARBA00022679"/>
    </source>
</evidence>
<keyword evidence="2" id="KW-0489">Methyltransferase</keyword>
<dbReference type="Proteomes" id="UP000299794">
    <property type="component" value="Unassembled WGS sequence"/>
</dbReference>